<feature type="domain" description="Flagellar hook protein FlgE/F/G-like D1" evidence="9">
    <location>
        <begin position="83"/>
        <end position="127"/>
    </location>
</feature>
<dbReference type="InterPro" id="IPR010930">
    <property type="entry name" value="Flg_bb/hook_C_dom"/>
</dbReference>
<evidence type="ECO:0000256" key="1">
    <source>
        <dbReference type="ARBA" id="ARBA00004117"/>
    </source>
</evidence>
<protein>
    <recommendedName>
        <fullName evidence="3 5">Flagellar hook protein FlgE</fullName>
    </recommendedName>
</protein>
<evidence type="ECO:0000259" key="9">
    <source>
        <dbReference type="Pfam" id="PF22692"/>
    </source>
</evidence>
<evidence type="ECO:0000256" key="3">
    <source>
        <dbReference type="ARBA" id="ARBA00019015"/>
    </source>
</evidence>
<dbReference type="RefSeq" id="WP_077243470.1">
    <property type="nucleotide sequence ID" value="NZ_MUZR01000002.1"/>
</dbReference>
<dbReference type="GO" id="GO:0009424">
    <property type="term" value="C:bacterial-type flagellum hook"/>
    <property type="evidence" value="ECO:0007669"/>
    <property type="project" value="TreeGrafter"/>
</dbReference>
<gene>
    <name evidence="10" type="ORF">B1A74_00605</name>
</gene>
<feature type="domain" description="Flagellar basal-body/hook protein C-terminal" evidence="7">
    <location>
        <begin position="368"/>
        <end position="413"/>
    </location>
</feature>
<dbReference type="PANTHER" id="PTHR30435">
    <property type="entry name" value="FLAGELLAR PROTEIN"/>
    <property type="match status" value="1"/>
</dbReference>
<feature type="domain" description="Flagellar hook protein FlgE D2" evidence="8">
    <location>
        <begin position="182"/>
        <end position="295"/>
    </location>
</feature>
<dbReference type="InterPro" id="IPR001444">
    <property type="entry name" value="Flag_bb_rod_N"/>
</dbReference>
<evidence type="ECO:0000313" key="11">
    <source>
        <dbReference type="Proteomes" id="UP000189177"/>
    </source>
</evidence>
<sequence>MPFNIGLSGLNSAQADLDVTGNNVANAGTTGFKQSRAEFGDVYAQSFGGTNQTTVGAGSRLLAVTQQFSQGQTEFTENGLDLAIDGEGFFQLDDRGNTVYSRAGEFQVDREGFIVNSQGQNLQGYIAEDGDAEPADLGGTPGNLRLDTGEGAPRRTEEIDAQLNLRSDAEVIAGGFETDNGAAVPDSYNFSTSLTVYNGQGEAQDAEVYFTKVDDNEWEAYVAVNGEVVNENDPKELVFDANGELDFDEMPDDDATFTFDPGDAFDDGTEIEIDFAGTTQYGTDFGVSDLSQDGYAPGTLTDIDIDNEGVVFARYSNGQSDVLGQVVLANFDNPQGLEQLGNNNWAETFASGGPTVNAPGAAGTGLLQAGALEASNVDIAQELVNLITAQRNFQANSQTISTADTVTQTIINIR</sequence>
<dbReference type="NCBIfam" id="TIGR03506">
    <property type="entry name" value="FlgEFG_subfam"/>
    <property type="match status" value="1"/>
</dbReference>
<comment type="caution">
    <text evidence="10">The sequence shown here is derived from an EMBL/GenBank/DDBJ whole genome shotgun (WGS) entry which is preliminary data.</text>
</comment>
<keyword evidence="10" id="KW-0969">Cilium</keyword>
<dbReference type="GO" id="GO:0071978">
    <property type="term" value="P:bacterial-type flagellum-dependent swarming motility"/>
    <property type="evidence" value="ECO:0007669"/>
    <property type="project" value="TreeGrafter"/>
</dbReference>
<dbReference type="Gene3D" id="2.60.98.20">
    <property type="entry name" value="Flagellar hook protein FlgE"/>
    <property type="match status" value="1"/>
</dbReference>
<accession>A0A1V3A2H8</accession>
<organism evidence="10 11">
    <name type="scientific">Thioalkalivibrio halophilus</name>
    <dbReference type="NCBI Taxonomy" id="252474"/>
    <lineage>
        <taxon>Bacteria</taxon>
        <taxon>Pseudomonadati</taxon>
        <taxon>Pseudomonadota</taxon>
        <taxon>Gammaproteobacteria</taxon>
        <taxon>Chromatiales</taxon>
        <taxon>Ectothiorhodospiraceae</taxon>
        <taxon>Thioalkalivibrio</taxon>
    </lineage>
</organism>
<comment type="subcellular location">
    <subcellularLocation>
        <location evidence="1 5">Bacterial flagellum basal body</location>
    </subcellularLocation>
</comment>
<dbReference type="NCBIfam" id="NF004238">
    <property type="entry name" value="PRK05682.1-1"/>
    <property type="match status" value="1"/>
</dbReference>
<dbReference type="InterPro" id="IPR011491">
    <property type="entry name" value="FlgE_D2"/>
</dbReference>
<dbReference type="Pfam" id="PF06429">
    <property type="entry name" value="Flg_bbr_C"/>
    <property type="match status" value="1"/>
</dbReference>
<comment type="function">
    <text evidence="5">A flexible structure which links the flagellar filament to the drive apparatus in the basal body.</text>
</comment>
<dbReference type="InterPro" id="IPR053967">
    <property type="entry name" value="LlgE_F_G-like_D1"/>
</dbReference>
<dbReference type="GO" id="GO:0005829">
    <property type="term" value="C:cytosol"/>
    <property type="evidence" value="ECO:0007669"/>
    <property type="project" value="TreeGrafter"/>
</dbReference>
<evidence type="ECO:0000259" key="6">
    <source>
        <dbReference type="Pfam" id="PF00460"/>
    </source>
</evidence>
<dbReference type="EMBL" id="MUZR01000002">
    <property type="protein sequence ID" value="OOC11499.1"/>
    <property type="molecule type" value="Genomic_DNA"/>
</dbReference>
<keyword evidence="10" id="KW-0282">Flagellum</keyword>
<evidence type="ECO:0000313" key="10">
    <source>
        <dbReference type="EMBL" id="OOC11499.1"/>
    </source>
</evidence>
<evidence type="ECO:0000259" key="7">
    <source>
        <dbReference type="Pfam" id="PF06429"/>
    </source>
</evidence>
<dbReference type="Pfam" id="PF07559">
    <property type="entry name" value="FlgE_D2"/>
    <property type="match status" value="1"/>
</dbReference>
<comment type="similarity">
    <text evidence="2 5">Belongs to the flagella basal body rod proteins family.</text>
</comment>
<dbReference type="InterPro" id="IPR037925">
    <property type="entry name" value="FlgE/F/G-like"/>
</dbReference>
<dbReference type="PANTHER" id="PTHR30435:SF1">
    <property type="entry name" value="FLAGELLAR HOOK PROTEIN FLGE"/>
    <property type="match status" value="1"/>
</dbReference>
<dbReference type="STRING" id="252474.B1A74_00605"/>
<proteinExistence type="inferred from homology"/>
<keyword evidence="11" id="KW-1185">Reference proteome</keyword>
<evidence type="ECO:0000256" key="5">
    <source>
        <dbReference type="RuleBase" id="RU362116"/>
    </source>
</evidence>
<evidence type="ECO:0000256" key="4">
    <source>
        <dbReference type="ARBA" id="ARBA00023143"/>
    </source>
</evidence>
<name>A0A1V3A2H8_9GAMM</name>
<dbReference type="Pfam" id="PF22692">
    <property type="entry name" value="LlgE_F_G_D1"/>
    <property type="match status" value="1"/>
</dbReference>
<dbReference type="AlphaFoldDB" id="A0A1V3A2H8"/>
<dbReference type="InterPro" id="IPR020013">
    <property type="entry name" value="Flagellar_FlgE/F/G"/>
</dbReference>
<dbReference type="SUPFAM" id="SSF117143">
    <property type="entry name" value="Flagellar hook protein flgE"/>
    <property type="match status" value="1"/>
</dbReference>
<dbReference type="Pfam" id="PF00460">
    <property type="entry name" value="Flg_bb_rod"/>
    <property type="match status" value="1"/>
</dbReference>
<dbReference type="InterPro" id="IPR037058">
    <property type="entry name" value="Falgellar_hook_FlgE_sf"/>
</dbReference>
<dbReference type="OrthoDB" id="8578401at2"/>
<keyword evidence="4 5" id="KW-0975">Bacterial flagellum</keyword>
<keyword evidence="10" id="KW-0966">Cell projection</keyword>
<dbReference type="GO" id="GO:0009425">
    <property type="term" value="C:bacterial-type flagellum basal body"/>
    <property type="evidence" value="ECO:0007669"/>
    <property type="project" value="UniProtKB-SubCell"/>
</dbReference>
<dbReference type="Proteomes" id="UP000189177">
    <property type="component" value="Unassembled WGS sequence"/>
</dbReference>
<reference evidence="10 11" key="1">
    <citation type="submission" date="2017-02" db="EMBL/GenBank/DDBJ databases">
        <title>Genomic diversity within the haloalkaliphilic genus Thioalkalivibrio.</title>
        <authorList>
            <person name="Ahn A.-C."/>
            <person name="Meier-Kolthoff J."/>
            <person name="Overmars L."/>
            <person name="Richter M."/>
            <person name="Woyke T."/>
            <person name="Sorokin D.Y."/>
            <person name="Muyzer G."/>
        </authorList>
    </citation>
    <scope>NUCLEOTIDE SEQUENCE [LARGE SCALE GENOMIC DNA]</scope>
    <source>
        <strain evidence="10 11">HL17</strain>
    </source>
</reference>
<evidence type="ECO:0000256" key="2">
    <source>
        <dbReference type="ARBA" id="ARBA00009677"/>
    </source>
</evidence>
<feature type="domain" description="Flagellar basal body rod protein N-terminal" evidence="6">
    <location>
        <begin position="4"/>
        <end position="33"/>
    </location>
</feature>
<evidence type="ECO:0000259" key="8">
    <source>
        <dbReference type="Pfam" id="PF07559"/>
    </source>
</evidence>